<dbReference type="RefSeq" id="WP_284371248.1">
    <property type="nucleotide sequence ID" value="NZ_BSNJ01000003.1"/>
</dbReference>
<evidence type="ECO:0000313" key="3">
    <source>
        <dbReference type="EMBL" id="GLQ20541.1"/>
    </source>
</evidence>
<keyword evidence="1" id="KW-0133">Cell shape</keyword>
<organism evidence="3 4">
    <name type="scientific">Algimonas porphyrae</name>
    <dbReference type="NCBI Taxonomy" id="1128113"/>
    <lineage>
        <taxon>Bacteria</taxon>
        <taxon>Pseudomonadati</taxon>
        <taxon>Pseudomonadota</taxon>
        <taxon>Alphaproteobacteria</taxon>
        <taxon>Maricaulales</taxon>
        <taxon>Robiginitomaculaceae</taxon>
        <taxon>Algimonas</taxon>
    </lineage>
</organism>
<name>A0ABQ5V1T4_9PROT</name>
<evidence type="ECO:0000313" key="4">
    <source>
        <dbReference type="Proteomes" id="UP001161390"/>
    </source>
</evidence>
<keyword evidence="1" id="KW-0961">Cell wall biogenesis/degradation</keyword>
<proteinExistence type="predicted"/>
<dbReference type="PANTHER" id="PTHR38589:SF1">
    <property type="entry name" value="BLR0621 PROTEIN"/>
    <property type="match status" value="1"/>
</dbReference>
<evidence type="ECO:0000259" key="2">
    <source>
        <dbReference type="PROSITE" id="PS52029"/>
    </source>
</evidence>
<dbReference type="EMBL" id="BSNJ01000003">
    <property type="protein sequence ID" value="GLQ20541.1"/>
    <property type="molecule type" value="Genomic_DNA"/>
</dbReference>
<dbReference type="Pfam" id="PF03734">
    <property type="entry name" value="YkuD"/>
    <property type="match status" value="1"/>
</dbReference>
<dbReference type="PROSITE" id="PS52029">
    <property type="entry name" value="LD_TPASE"/>
    <property type="match status" value="1"/>
</dbReference>
<gene>
    <name evidence="3" type="ORF">GCM10007854_14960</name>
</gene>
<protein>
    <recommendedName>
        <fullName evidence="2">L,D-TPase catalytic domain-containing protein</fullName>
    </recommendedName>
</protein>
<keyword evidence="4" id="KW-1185">Reference proteome</keyword>
<feature type="active site" description="Nucleophile" evidence="1">
    <location>
        <position position="145"/>
    </location>
</feature>
<feature type="domain" description="L,D-TPase catalytic" evidence="2">
    <location>
        <begin position="3"/>
        <end position="169"/>
    </location>
</feature>
<feature type="active site" description="Proton donor/acceptor" evidence="1">
    <location>
        <position position="133"/>
    </location>
</feature>
<sequence>MNGSVQFDTGSGRVCLGDWSARFGQGRAGCVPERDGREGDAKTPLGTYQLRFGLYRADRLPRPATALTLHAMTPDDGWCDAPDDPAYNRFIRRPYPASHERLWRKDGAYDVVLVMSHNDSPPRPGRGSAVFIHCRQPDHRPTLGCLALAPPDMWALLPRLRTGMNIVVSGSS</sequence>
<reference evidence="3" key="2">
    <citation type="submission" date="2023-01" db="EMBL/GenBank/DDBJ databases">
        <title>Draft genome sequence of Algimonas porphyrae strain NBRC 108216.</title>
        <authorList>
            <person name="Sun Q."/>
            <person name="Mori K."/>
        </authorList>
    </citation>
    <scope>NUCLEOTIDE SEQUENCE</scope>
    <source>
        <strain evidence="3">NBRC 108216</strain>
    </source>
</reference>
<comment type="pathway">
    <text evidence="1">Cell wall biogenesis; peptidoglycan biosynthesis.</text>
</comment>
<dbReference type="PANTHER" id="PTHR38589">
    <property type="entry name" value="BLR0621 PROTEIN"/>
    <property type="match status" value="1"/>
</dbReference>
<dbReference type="Proteomes" id="UP001161390">
    <property type="component" value="Unassembled WGS sequence"/>
</dbReference>
<dbReference type="InterPro" id="IPR005490">
    <property type="entry name" value="LD_TPept_cat_dom"/>
</dbReference>
<accession>A0ABQ5V1T4</accession>
<reference evidence="3" key="1">
    <citation type="journal article" date="2014" name="Int. J. Syst. Evol. Microbiol.">
        <title>Complete genome of a new Firmicutes species belonging to the dominant human colonic microbiota ('Ruminococcus bicirculans') reveals two chromosomes and a selective capacity to utilize plant glucans.</title>
        <authorList>
            <consortium name="NISC Comparative Sequencing Program"/>
            <person name="Wegmann U."/>
            <person name="Louis P."/>
            <person name="Goesmann A."/>
            <person name="Henrissat B."/>
            <person name="Duncan S.H."/>
            <person name="Flint H.J."/>
        </authorList>
    </citation>
    <scope>NUCLEOTIDE SEQUENCE</scope>
    <source>
        <strain evidence="3">NBRC 108216</strain>
    </source>
</reference>
<evidence type="ECO:0000256" key="1">
    <source>
        <dbReference type="PROSITE-ProRule" id="PRU01373"/>
    </source>
</evidence>
<comment type="caution">
    <text evidence="3">The sequence shown here is derived from an EMBL/GenBank/DDBJ whole genome shotgun (WGS) entry which is preliminary data.</text>
</comment>
<keyword evidence="1" id="KW-0573">Peptidoglycan synthesis</keyword>